<keyword evidence="10 15" id="KW-0862">Zinc</keyword>
<comment type="cofactor">
    <cofactor evidence="1">
        <name>Zn(2+)</name>
        <dbReference type="ChEBI" id="CHEBI:29105"/>
    </cofactor>
</comment>
<dbReference type="InterPro" id="IPR048024">
    <property type="entry name" value="Fxna-like_M28_dom"/>
</dbReference>
<dbReference type="GO" id="GO:0006508">
    <property type="term" value="P:proteolysis"/>
    <property type="evidence" value="ECO:0007669"/>
    <property type="project" value="UniProtKB-KW"/>
</dbReference>
<evidence type="ECO:0000256" key="13">
    <source>
        <dbReference type="ARBA" id="ARBA00023136"/>
    </source>
</evidence>
<keyword evidence="14" id="KW-0325">Glycoprotein</keyword>
<evidence type="ECO:0000256" key="5">
    <source>
        <dbReference type="ARBA" id="ARBA00022554"/>
    </source>
</evidence>
<evidence type="ECO:0000256" key="10">
    <source>
        <dbReference type="ARBA" id="ARBA00022833"/>
    </source>
</evidence>
<keyword evidence="22" id="KW-1185">Reference proteome</keyword>
<keyword evidence="6 15" id="KW-0645">Protease</keyword>
<dbReference type="InParanoid" id="A0A1V8SW30"/>
<evidence type="ECO:0000256" key="6">
    <source>
        <dbReference type="ARBA" id="ARBA00022670"/>
    </source>
</evidence>
<feature type="transmembrane region" description="Helical" evidence="17">
    <location>
        <begin position="12"/>
        <end position="35"/>
    </location>
</feature>
<evidence type="ECO:0000259" key="20">
    <source>
        <dbReference type="Pfam" id="PF22251"/>
    </source>
</evidence>
<evidence type="ECO:0000256" key="15">
    <source>
        <dbReference type="RuleBase" id="RU361240"/>
    </source>
</evidence>
<dbReference type="AlphaFoldDB" id="A0A1V8SW30"/>
<evidence type="ECO:0000256" key="7">
    <source>
        <dbReference type="ARBA" id="ARBA00022692"/>
    </source>
</evidence>
<dbReference type="GO" id="GO:0005774">
    <property type="term" value="C:vacuolar membrane"/>
    <property type="evidence" value="ECO:0007669"/>
    <property type="project" value="UniProtKB-SubCell"/>
</dbReference>
<feature type="transmembrane region" description="Helical" evidence="17">
    <location>
        <begin position="504"/>
        <end position="524"/>
    </location>
</feature>
<keyword evidence="12" id="KW-0482">Metalloprotease</keyword>
<sequence>MARKSSWNPIAFVPAQVTIISTAVYIALFSVLIYVHNNVPAVPSSPTPANGINLTSAWLDLEEISSQYHPYNSRRNVEVKEYLLQQVFDVARGLKKDGREHDIEIWDGADENVTFVDTWSRKPYTLYVENENIVVYIRGTDDEPGPWWTSRESYKGPKGGVLLNAHYDSVSTGFGATDDGVGVVTVLQLISYFTQPDHKPKRGIIALLNNGEEDGLYGAHAYVKHPTASFPRTFLNLEGAGAGGRAALFRSTDAEVTKFYASAPHPFGTVVSGDGFKRGFVRSGTDYSVFNGELGLRGLDVAFMAPRARYHTDQDDARDSSPESVWHMLSSSLKTMKAMTEYDGDEFSGGKRERSGKDRYGKGSDGVWFDLLGLTFAVLKLSDLFAISVTLLTAAPILLIVVQVVITKSDKWYPFSRKQYLHNADDDEPVYFNGFRGFFRFPLAFAVATAGVVALAYLQTKTNPYIVYSSEYAVWAMMMGAWFAIAWFLLTMADRVRPTALSRFYTLLWMYSFSWLTMVLTTISENNMKVASGYFVVTYNGSIFVALLISYLELLGLPKHKVFVEHVVDVASPQSTRPGSVSSRRLLDHSEDLPRINEDDEDAHERTGLLRGGDVRTQNTFSNFGRGRNRDVNKPLDENEDIYLAKAYGDEQAWSGSLPQWTWILQFLILAVLNTIVVGQIALFTTSALHQTPADGNSVFPIYLIMAVLSILLLLPLTPFLHRFTFHFPTLFFLIFVGCMVYNLLAFPFSRDARLKTYFIQTTDLDTGVNQVTLTGLDGYIQDIIAELPSAAGQKLNCTETSLSLRTGLRSCSWTGLTPNVVPESSNSKHALAPYSNHTKPSYKDWVSYSISTPNTTHNSALFTVRGLNSRACRLTSSHPFTSVHISNTTLPSSPVVAQNGSTEVRLFGREFGGQFEVNVTWADGKTKGKKGRVGCLWSDGNGVGEVPAMDEVKRFAPVWSAVTKGDVGLVEGWKSWEI</sequence>
<keyword evidence="8 15" id="KW-0479">Metal-binding</keyword>
<comment type="caution">
    <text evidence="21">The sequence shown here is derived from an EMBL/GenBank/DDBJ whole genome shotgun (WGS) entry which is preliminary data.</text>
</comment>
<dbReference type="InterPro" id="IPR045175">
    <property type="entry name" value="M28_fam"/>
</dbReference>
<evidence type="ECO:0000259" key="18">
    <source>
        <dbReference type="Pfam" id="PF04389"/>
    </source>
</evidence>
<gene>
    <name evidence="21" type="ORF">B0A48_11453</name>
</gene>
<feature type="transmembrane region" description="Helical" evidence="17">
    <location>
        <begin position="384"/>
        <end position="406"/>
    </location>
</feature>
<feature type="transmembrane region" description="Helical" evidence="17">
    <location>
        <begin position="441"/>
        <end position="460"/>
    </location>
</feature>
<evidence type="ECO:0000256" key="12">
    <source>
        <dbReference type="ARBA" id="ARBA00023049"/>
    </source>
</evidence>
<evidence type="ECO:0000256" key="2">
    <source>
        <dbReference type="ARBA" id="ARBA00003273"/>
    </source>
</evidence>
<dbReference type="InterPro" id="IPR053975">
    <property type="entry name" value="PFF1_C"/>
</dbReference>
<evidence type="ECO:0000256" key="11">
    <source>
        <dbReference type="ARBA" id="ARBA00022989"/>
    </source>
</evidence>
<dbReference type="Pfam" id="PF04389">
    <property type="entry name" value="Peptidase_M28"/>
    <property type="match status" value="1"/>
</dbReference>
<dbReference type="CDD" id="cd03875">
    <property type="entry name" value="M28_Fxna_like"/>
    <property type="match status" value="1"/>
</dbReference>
<dbReference type="GO" id="GO:0046872">
    <property type="term" value="F:metal ion binding"/>
    <property type="evidence" value="ECO:0007669"/>
    <property type="project" value="UniProtKB-KW"/>
</dbReference>
<dbReference type="SUPFAM" id="SSF53187">
    <property type="entry name" value="Zn-dependent exopeptidases"/>
    <property type="match status" value="1"/>
</dbReference>
<feature type="transmembrane region" description="Helical" evidence="17">
    <location>
        <begin position="663"/>
        <end position="682"/>
    </location>
</feature>
<evidence type="ECO:0000256" key="17">
    <source>
        <dbReference type="SAM" id="Phobius"/>
    </source>
</evidence>
<dbReference type="Gene3D" id="3.40.630.10">
    <property type="entry name" value="Zn peptidases"/>
    <property type="match status" value="1"/>
</dbReference>
<feature type="region of interest" description="Disordered" evidence="16">
    <location>
        <begin position="614"/>
        <end position="633"/>
    </location>
</feature>
<feature type="transmembrane region" description="Helical" evidence="17">
    <location>
        <begin position="702"/>
        <end position="721"/>
    </location>
</feature>
<evidence type="ECO:0000256" key="3">
    <source>
        <dbReference type="ARBA" id="ARBA00004128"/>
    </source>
</evidence>
<evidence type="ECO:0000256" key="9">
    <source>
        <dbReference type="ARBA" id="ARBA00022801"/>
    </source>
</evidence>
<evidence type="ECO:0000256" key="1">
    <source>
        <dbReference type="ARBA" id="ARBA00001947"/>
    </source>
</evidence>
<keyword evidence="13 17" id="KW-0472">Membrane</keyword>
<dbReference type="Pfam" id="PF22251">
    <property type="entry name" value="PFF1_TM"/>
    <property type="match status" value="1"/>
</dbReference>
<evidence type="ECO:0000256" key="14">
    <source>
        <dbReference type="ARBA" id="ARBA00023180"/>
    </source>
</evidence>
<proteinExistence type="inferred from homology"/>
<comment type="similarity">
    <text evidence="4 15">Belongs to the peptidase M28 family.</text>
</comment>
<accession>A0A1V8SW30</accession>
<dbReference type="FunCoup" id="A0A1V8SW30">
    <property type="interactions" value="8"/>
</dbReference>
<organism evidence="21 22">
    <name type="scientific">Cryoendolithus antarcticus</name>
    <dbReference type="NCBI Taxonomy" id="1507870"/>
    <lineage>
        <taxon>Eukaryota</taxon>
        <taxon>Fungi</taxon>
        <taxon>Dikarya</taxon>
        <taxon>Ascomycota</taxon>
        <taxon>Pezizomycotina</taxon>
        <taxon>Dothideomycetes</taxon>
        <taxon>Dothideomycetidae</taxon>
        <taxon>Cladosporiales</taxon>
        <taxon>Cladosporiaceae</taxon>
        <taxon>Cryoendolithus</taxon>
    </lineage>
</organism>
<feature type="domain" description="Peptidase M28" evidence="18">
    <location>
        <begin position="158"/>
        <end position="333"/>
    </location>
</feature>
<feature type="transmembrane region" description="Helical" evidence="17">
    <location>
        <begin position="472"/>
        <end position="492"/>
    </location>
</feature>
<keyword evidence="9 15" id="KW-0378">Hydrolase</keyword>
<dbReference type="InterPro" id="IPR007484">
    <property type="entry name" value="Peptidase_M28"/>
</dbReference>
<evidence type="ECO:0000256" key="4">
    <source>
        <dbReference type="ARBA" id="ARBA00010918"/>
    </source>
</evidence>
<feature type="transmembrane region" description="Helical" evidence="17">
    <location>
        <begin position="728"/>
        <end position="749"/>
    </location>
</feature>
<keyword evidence="7 17" id="KW-0812">Transmembrane</keyword>
<dbReference type="OrthoDB" id="76293at2759"/>
<protein>
    <recommendedName>
        <fullName evidence="15">Peptide hydrolase</fullName>
        <ecNumber evidence="15">3.4.-.-</ecNumber>
    </recommendedName>
</protein>
<comment type="subcellular location">
    <subcellularLocation>
        <location evidence="3">Vacuole membrane</location>
        <topology evidence="3">Multi-pass membrane protein</topology>
    </subcellularLocation>
</comment>
<feature type="transmembrane region" description="Helical" evidence="17">
    <location>
        <begin position="530"/>
        <end position="552"/>
    </location>
</feature>
<dbReference type="PANTHER" id="PTHR12147:SF58">
    <property type="entry name" value="VACUOLAR MEMBRANE PROTEASE"/>
    <property type="match status" value="1"/>
</dbReference>
<keyword evidence="5" id="KW-0926">Vacuole</keyword>
<dbReference type="FunFam" id="3.40.630.10:FF:000057">
    <property type="entry name" value="Vacuolar membrane protease"/>
    <property type="match status" value="1"/>
</dbReference>
<evidence type="ECO:0000313" key="21">
    <source>
        <dbReference type="EMBL" id="OQO03198.1"/>
    </source>
</evidence>
<reference evidence="22" key="1">
    <citation type="submission" date="2017-03" db="EMBL/GenBank/DDBJ databases">
        <title>Genomes of endolithic fungi from Antarctica.</title>
        <authorList>
            <person name="Coleine C."/>
            <person name="Masonjones S."/>
            <person name="Stajich J.E."/>
        </authorList>
    </citation>
    <scope>NUCLEOTIDE SEQUENCE [LARGE SCALE GENOMIC DNA]</scope>
    <source>
        <strain evidence="22">CCFEE 5527</strain>
    </source>
</reference>
<dbReference type="EMBL" id="NAJO01000025">
    <property type="protein sequence ID" value="OQO03198.1"/>
    <property type="molecule type" value="Genomic_DNA"/>
</dbReference>
<keyword evidence="11 17" id="KW-1133">Transmembrane helix</keyword>
<comment type="function">
    <text evidence="2">May be involved in vacuolar sorting and osmoregulation.</text>
</comment>
<dbReference type="GO" id="GO:0008235">
    <property type="term" value="F:metalloexopeptidase activity"/>
    <property type="evidence" value="ECO:0007669"/>
    <property type="project" value="InterPro"/>
</dbReference>
<dbReference type="Pfam" id="PF22250">
    <property type="entry name" value="PFF1_C"/>
    <property type="match status" value="1"/>
</dbReference>
<dbReference type="EC" id="3.4.-.-" evidence="15"/>
<dbReference type="InterPro" id="IPR053976">
    <property type="entry name" value="PFF1_TM"/>
</dbReference>
<dbReference type="STRING" id="1507870.A0A1V8SW30"/>
<feature type="domain" description="Vacuolar membrane protease transmembrane" evidence="20">
    <location>
        <begin position="439"/>
        <end position="727"/>
    </location>
</feature>
<evidence type="ECO:0000256" key="16">
    <source>
        <dbReference type="SAM" id="MobiDB-lite"/>
    </source>
</evidence>
<evidence type="ECO:0000313" key="22">
    <source>
        <dbReference type="Proteomes" id="UP000192596"/>
    </source>
</evidence>
<evidence type="ECO:0000259" key="19">
    <source>
        <dbReference type="Pfam" id="PF22250"/>
    </source>
</evidence>
<dbReference type="Proteomes" id="UP000192596">
    <property type="component" value="Unassembled WGS sequence"/>
</dbReference>
<name>A0A1V8SW30_9PEZI</name>
<evidence type="ECO:0000256" key="8">
    <source>
        <dbReference type="ARBA" id="ARBA00022723"/>
    </source>
</evidence>
<feature type="domain" description="Vacuolar membrane protease C-terminal" evidence="19">
    <location>
        <begin position="755"/>
        <end position="972"/>
    </location>
</feature>
<dbReference type="PANTHER" id="PTHR12147">
    <property type="entry name" value="METALLOPEPTIDASE M28 FAMILY MEMBER"/>
    <property type="match status" value="1"/>
</dbReference>